<name>A0A2T3ACA3_9PEZI</name>
<accession>A0A2T3ACA3</accession>
<dbReference type="InParanoid" id="A0A2T3ACA3"/>
<evidence type="ECO:0000313" key="1">
    <source>
        <dbReference type="EMBL" id="PSR90873.1"/>
    </source>
</evidence>
<organism evidence="1 2">
    <name type="scientific">Coniella lustricola</name>
    <dbReference type="NCBI Taxonomy" id="2025994"/>
    <lineage>
        <taxon>Eukaryota</taxon>
        <taxon>Fungi</taxon>
        <taxon>Dikarya</taxon>
        <taxon>Ascomycota</taxon>
        <taxon>Pezizomycotina</taxon>
        <taxon>Sordariomycetes</taxon>
        <taxon>Sordariomycetidae</taxon>
        <taxon>Diaporthales</taxon>
        <taxon>Schizoparmaceae</taxon>
        <taxon>Coniella</taxon>
    </lineage>
</organism>
<evidence type="ECO:0000313" key="2">
    <source>
        <dbReference type="Proteomes" id="UP000241462"/>
    </source>
</evidence>
<dbReference type="AlphaFoldDB" id="A0A2T3ACA3"/>
<protein>
    <submittedName>
        <fullName evidence="1">Uncharacterized protein</fullName>
    </submittedName>
</protein>
<proteinExistence type="predicted"/>
<keyword evidence="2" id="KW-1185">Reference proteome</keyword>
<sequence>MLNREETISAHLLVNCPQQPLTMTVSSNFIFTNDFSYPEAVPAPLQFHRHQRRRQVHASCNSNLSTPTATATINTMSKPQISHCNALSRLPPQPILGYSEHQMSLDFAAPRYTKLNQLRIPGPPLAPTHQQLASCKCRQMPTSPLAPQVDLSRSPYAANRNCDITPVGASPSASLDFSALFMKAPGIRARLENCACNWNRTF</sequence>
<dbReference type="Proteomes" id="UP000241462">
    <property type="component" value="Unassembled WGS sequence"/>
</dbReference>
<gene>
    <name evidence="1" type="ORF">BD289DRAFT_430105</name>
</gene>
<dbReference type="EMBL" id="KZ678414">
    <property type="protein sequence ID" value="PSR90873.1"/>
    <property type="molecule type" value="Genomic_DNA"/>
</dbReference>
<reference evidence="1 2" key="1">
    <citation type="journal article" date="2018" name="Mycol. Prog.">
        <title>Coniella lustricola, a new species from submerged detritus.</title>
        <authorList>
            <person name="Raudabaugh D.B."/>
            <person name="Iturriaga T."/>
            <person name="Carver A."/>
            <person name="Mondo S."/>
            <person name="Pangilinan J."/>
            <person name="Lipzen A."/>
            <person name="He G."/>
            <person name="Amirebrahimi M."/>
            <person name="Grigoriev I.V."/>
            <person name="Miller A.N."/>
        </authorList>
    </citation>
    <scope>NUCLEOTIDE SEQUENCE [LARGE SCALE GENOMIC DNA]</scope>
    <source>
        <strain evidence="1 2">B22-T-1</strain>
    </source>
</reference>